<reference evidence="2" key="1">
    <citation type="submission" date="2023-07" db="EMBL/GenBank/DDBJ databases">
        <title>draft genome sequence of fig (Ficus carica).</title>
        <authorList>
            <person name="Takahashi T."/>
            <person name="Nishimura K."/>
        </authorList>
    </citation>
    <scope>NUCLEOTIDE SEQUENCE</scope>
</reference>
<comment type="caution">
    <text evidence="2">The sequence shown here is derived from an EMBL/GenBank/DDBJ whole genome shotgun (WGS) entry which is preliminary data.</text>
</comment>
<dbReference type="AlphaFoldDB" id="A0AA88E871"/>
<sequence length="107" mass="11591">MSTSHTPLSLSLLPLPVSLFSPFNHCRRRPQPRTETGDAIIATPGRNHCVAYDGEREKPDRGEEATLIVGEKNSRSLRPSIARSVGNCDGLGILRSNCNKPPLLSSA</sequence>
<protein>
    <submittedName>
        <fullName evidence="2">Uncharacterized protein</fullName>
    </submittedName>
</protein>
<feature type="chain" id="PRO_5041651201" evidence="1">
    <location>
        <begin position="20"/>
        <end position="107"/>
    </location>
</feature>
<accession>A0AA88E871</accession>
<gene>
    <name evidence="2" type="ORF">TIFTF001_038567</name>
</gene>
<dbReference type="Proteomes" id="UP001187192">
    <property type="component" value="Unassembled WGS sequence"/>
</dbReference>
<proteinExistence type="predicted"/>
<dbReference type="EMBL" id="BTGU01000865">
    <property type="protein sequence ID" value="GMN69518.1"/>
    <property type="molecule type" value="Genomic_DNA"/>
</dbReference>
<name>A0AA88E871_FICCA</name>
<keyword evidence="1" id="KW-0732">Signal</keyword>
<evidence type="ECO:0000313" key="2">
    <source>
        <dbReference type="EMBL" id="GMN69518.1"/>
    </source>
</evidence>
<organism evidence="2 3">
    <name type="scientific">Ficus carica</name>
    <name type="common">Common fig</name>
    <dbReference type="NCBI Taxonomy" id="3494"/>
    <lineage>
        <taxon>Eukaryota</taxon>
        <taxon>Viridiplantae</taxon>
        <taxon>Streptophyta</taxon>
        <taxon>Embryophyta</taxon>
        <taxon>Tracheophyta</taxon>
        <taxon>Spermatophyta</taxon>
        <taxon>Magnoliopsida</taxon>
        <taxon>eudicotyledons</taxon>
        <taxon>Gunneridae</taxon>
        <taxon>Pentapetalae</taxon>
        <taxon>rosids</taxon>
        <taxon>fabids</taxon>
        <taxon>Rosales</taxon>
        <taxon>Moraceae</taxon>
        <taxon>Ficeae</taxon>
        <taxon>Ficus</taxon>
    </lineage>
</organism>
<evidence type="ECO:0000313" key="3">
    <source>
        <dbReference type="Proteomes" id="UP001187192"/>
    </source>
</evidence>
<feature type="signal peptide" evidence="1">
    <location>
        <begin position="1"/>
        <end position="19"/>
    </location>
</feature>
<evidence type="ECO:0000256" key="1">
    <source>
        <dbReference type="SAM" id="SignalP"/>
    </source>
</evidence>
<keyword evidence="3" id="KW-1185">Reference proteome</keyword>